<organism evidence="2 3">
    <name type="scientific">Neptunomonas phycophila</name>
    <dbReference type="NCBI Taxonomy" id="1572645"/>
    <lineage>
        <taxon>Bacteria</taxon>
        <taxon>Pseudomonadati</taxon>
        <taxon>Pseudomonadota</taxon>
        <taxon>Gammaproteobacteria</taxon>
        <taxon>Oceanospirillales</taxon>
        <taxon>Oceanospirillaceae</taxon>
        <taxon>Neptunomonas</taxon>
    </lineage>
</organism>
<dbReference type="InterPro" id="IPR050706">
    <property type="entry name" value="Cyclic-di-GMP_PDE-like"/>
</dbReference>
<gene>
    <name evidence="2" type="ORF">Q4490_01925</name>
</gene>
<dbReference type="RefSeq" id="WP_303548309.1">
    <property type="nucleotide sequence ID" value="NZ_JAUOPG010000001.1"/>
</dbReference>
<evidence type="ECO:0000313" key="3">
    <source>
        <dbReference type="Proteomes" id="UP001169862"/>
    </source>
</evidence>
<protein>
    <submittedName>
        <fullName evidence="2">EAL domain-containing protein</fullName>
    </submittedName>
</protein>
<dbReference type="PROSITE" id="PS50883">
    <property type="entry name" value="EAL"/>
    <property type="match status" value="1"/>
</dbReference>
<dbReference type="Pfam" id="PF00563">
    <property type="entry name" value="EAL"/>
    <property type="match status" value="1"/>
</dbReference>
<dbReference type="CDD" id="cd01948">
    <property type="entry name" value="EAL"/>
    <property type="match status" value="1"/>
</dbReference>
<dbReference type="SMART" id="SM00052">
    <property type="entry name" value="EAL"/>
    <property type="match status" value="1"/>
</dbReference>
<feature type="domain" description="EAL" evidence="1">
    <location>
        <begin position="240"/>
        <end position="485"/>
    </location>
</feature>
<dbReference type="Gene3D" id="3.20.20.450">
    <property type="entry name" value="EAL domain"/>
    <property type="match status" value="1"/>
</dbReference>
<dbReference type="PANTHER" id="PTHR33121">
    <property type="entry name" value="CYCLIC DI-GMP PHOSPHODIESTERASE PDEF"/>
    <property type="match status" value="1"/>
</dbReference>
<comment type="caution">
    <text evidence="2">The sequence shown here is derived from an EMBL/GenBank/DDBJ whole genome shotgun (WGS) entry which is preliminary data.</text>
</comment>
<name>A0AAW7XHG9_9GAMM</name>
<dbReference type="AlphaFoldDB" id="A0AAW7XHG9"/>
<dbReference type="SUPFAM" id="SSF141868">
    <property type="entry name" value="EAL domain-like"/>
    <property type="match status" value="1"/>
</dbReference>
<dbReference type="InterPro" id="IPR001633">
    <property type="entry name" value="EAL_dom"/>
</dbReference>
<sequence>MLNECNIDDLSMLANPAWVYDVERYCIHWANASAIEFWQAETLNDLMQRDFRSSMSEAIFELLKSNLDQYRQGKEHTQWWTLYPKGHEKEVYCHFSGIRLRDNRMAMVVQIISGQQALGTELSNPPSTIIASLWDKNGLLTSANPLFNDLYGSSIREFSELFYSKEEANRLWARALKEREYETELYVPTPSGEQSHYLQIRVNQSKAGNLFVVRQFIKQEDVLNKKGASEEAAVSVTYRQQQMRHRICKAMSAGEFCVDYLSVKYAKEDRLYAVEGVVTWKSPELGSIPAAEFMPMADDHGISALLGHYVLEKACDQLMQWGSDGKPLAKLIMTLSPSQILTPNYLKAMSQLLKRTGFPADQLIIFIDGEALIKRSPILLDTVRSLRLMGVMLASDGARFSRYKADGSTVVDTLEDIPLTHVKLSPAKDSPAIDEADIERVMSEAHKSGLQIIASNISATWELQLMTVLGCGLYQGALAGLVNVN</sequence>
<dbReference type="GO" id="GO:0071111">
    <property type="term" value="F:cyclic-guanylate-specific phosphodiesterase activity"/>
    <property type="evidence" value="ECO:0007669"/>
    <property type="project" value="InterPro"/>
</dbReference>
<dbReference type="EMBL" id="JAUOPG010000001">
    <property type="protein sequence ID" value="MDO6452310.1"/>
    <property type="molecule type" value="Genomic_DNA"/>
</dbReference>
<accession>A0AAW7XHG9</accession>
<dbReference type="Proteomes" id="UP001169862">
    <property type="component" value="Unassembled WGS sequence"/>
</dbReference>
<evidence type="ECO:0000259" key="1">
    <source>
        <dbReference type="PROSITE" id="PS50883"/>
    </source>
</evidence>
<reference evidence="2" key="1">
    <citation type="submission" date="2023-07" db="EMBL/GenBank/DDBJ databases">
        <title>Genome content predicts the carbon catabolic preferences of heterotrophic bacteria.</title>
        <authorList>
            <person name="Gralka M."/>
        </authorList>
    </citation>
    <scope>NUCLEOTIDE SEQUENCE</scope>
    <source>
        <strain evidence="2">I2M16</strain>
    </source>
</reference>
<proteinExistence type="predicted"/>
<dbReference type="PANTHER" id="PTHR33121:SF70">
    <property type="entry name" value="SIGNALING PROTEIN YKOW"/>
    <property type="match status" value="1"/>
</dbReference>
<evidence type="ECO:0000313" key="2">
    <source>
        <dbReference type="EMBL" id="MDO6452310.1"/>
    </source>
</evidence>
<dbReference type="InterPro" id="IPR035919">
    <property type="entry name" value="EAL_sf"/>
</dbReference>